<dbReference type="SUPFAM" id="SSF51126">
    <property type="entry name" value="Pectin lyase-like"/>
    <property type="match status" value="1"/>
</dbReference>
<dbReference type="InterPro" id="IPR011050">
    <property type="entry name" value="Pectin_lyase_fold/virulence"/>
</dbReference>
<proteinExistence type="predicted"/>
<dbReference type="Proteomes" id="UP000250557">
    <property type="component" value="Chromosome"/>
</dbReference>
<accession>A0AAE6JCI4</accession>
<feature type="domain" description="Rhamnogalacturonase A/B/Epimerase-like pectate lyase" evidence="1">
    <location>
        <begin position="39"/>
        <end position="260"/>
    </location>
</feature>
<evidence type="ECO:0000259" key="1">
    <source>
        <dbReference type="Pfam" id="PF12708"/>
    </source>
</evidence>
<gene>
    <name evidence="2" type="ORF">DIU31_002920</name>
</gene>
<protein>
    <recommendedName>
        <fullName evidence="1">Rhamnogalacturonase A/B/Epimerase-like pectate lyase domain-containing protein</fullName>
    </recommendedName>
</protein>
<dbReference type="Gene3D" id="2.160.20.10">
    <property type="entry name" value="Single-stranded right-handed beta-helix, Pectin lyase-like"/>
    <property type="match status" value="1"/>
</dbReference>
<dbReference type="SMART" id="SM00710">
    <property type="entry name" value="PbH1"/>
    <property type="match status" value="5"/>
</dbReference>
<reference evidence="2 3" key="1">
    <citation type="submission" date="2019-08" db="EMBL/GenBank/DDBJ databases">
        <title>Comparative genome analysis confer to the adaptation heavy metal polluted environment.</title>
        <authorList>
            <person name="Li Y."/>
        </authorList>
    </citation>
    <scope>NUCLEOTIDE SEQUENCE [LARGE SCALE GENOMIC DNA]</scope>
    <source>
        <strain evidence="2 3">P2</strain>
    </source>
</reference>
<dbReference type="InterPro" id="IPR012334">
    <property type="entry name" value="Pectin_lyas_fold"/>
</dbReference>
<name>A0AAE6JCI4_9SPHI</name>
<sequence>MFYTLLIQVMLQLLAVQKPAADQLKPNVVSAVAKDLDGINVKDHGAKGDGIDDDTQAIKDAIVFARANNVSIVYLPEGRYLIKDAGTKPGVIKLANGISLAGDGPTKSHIVLSGGRKNPVSIFYQEWREEPSVDNVTIRGIDFDGNLSRQKFDAEYQFCHALSINNGRNIEVENCKFQGFRGDGLLFGDTFEQTLNARIVSNVRVHDCEFYNIYREGTMFCCVNGAWFYNNWIHGSGYLVGGVDIERHSANETVTNVSVYNNLFDFRNGFGPVERGRIIKYRRAVTIGYFYEGYCNGTADSLSGHHNIHNNRIYQGQIDCFGHLNVKISRNTIINTFEKLKGVLHVSTPAINVSDARCTVGLKNVAIDSNYIRSAIPGNGIVFYKYKQVNARYNILKGKNLEGVMLINSEGAVHSNITQNN</sequence>
<evidence type="ECO:0000313" key="2">
    <source>
        <dbReference type="EMBL" id="QEM02520.1"/>
    </source>
</evidence>
<dbReference type="InterPro" id="IPR024535">
    <property type="entry name" value="RHGA/B-epi-like_pectate_lyase"/>
</dbReference>
<evidence type="ECO:0000313" key="3">
    <source>
        <dbReference type="Proteomes" id="UP000250557"/>
    </source>
</evidence>
<dbReference type="Pfam" id="PF12708">
    <property type="entry name" value="Pect-lyase_RHGA_epim"/>
    <property type="match status" value="1"/>
</dbReference>
<organism evidence="2 3">
    <name type="scientific">Mucilaginibacter rubeus</name>
    <dbReference type="NCBI Taxonomy" id="2027860"/>
    <lineage>
        <taxon>Bacteria</taxon>
        <taxon>Pseudomonadati</taxon>
        <taxon>Bacteroidota</taxon>
        <taxon>Sphingobacteriia</taxon>
        <taxon>Sphingobacteriales</taxon>
        <taxon>Sphingobacteriaceae</taxon>
        <taxon>Mucilaginibacter</taxon>
    </lineage>
</organism>
<dbReference type="InterPro" id="IPR006626">
    <property type="entry name" value="PbH1"/>
</dbReference>
<dbReference type="AlphaFoldDB" id="A0AAE6JCI4"/>
<dbReference type="EMBL" id="CP043451">
    <property type="protein sequence ID" value="QEM02520.1"/>
    <property type="molecule type" value="Genomic_DNA"/>
</dbReference>